<organism evidence="1 2">
    <name type="scientific">Monopterus albus</name>
    <name type="common">Swamp eel</name>
    <dbReference type="NCBI Taxonomy" id="43700"/>
    <lineage>
        <taxon>Eukaryota</taxon>
        <taxon>Metazoa</taxon>
        <taxon>Chordata</taxon>
        <taxon>Craniata</taxon>
        <taxon>Vertebrata</taxon>
        <taxon>Euteleostomi</taxon>
        <taxon>Actinopterygii</taxon>
        <taxon>Neopterygii</taxon>
        <taxon>Teleostei</taxon>
        <taxon>Neoteleostei</taxon>
        <taxon>Acanthomorphata</taxon>
        <taxon>Anabantaria</taxon>
        <taxon>Synbranchiformes</taxon>
        <taxon>Synbranchidae</taxon>
        <taxon>Monopterus</taxon>
    </lineage>
</organism>
<protein>
    <submittedName>
        <fullName evidence="1">Uncharacterized protein</fullName>
    </submittedName>
</protein>
<dbReference type="Proteomes" id="UP000261600">
    <property type="component" value="Unplaced"/>
</dbReference>
<dbReference type="Ensembl" id="ENSMALT00000009426.1">
    <property type="protein sequence ID" value="ENSMALP00000009233.1"/>
    <property type="gene ID" value="ENSMALG00000006570.1"/>
</dbReference>
<evidence type="ECO:0000313" key="2">
    <source>
        <dbReference type="Proteomes" id="UP000261600"/>
    </source>
</evidence>
<name>A0A3Q3IUZ6_MONAL</name>
<sequence length="117" mass="13257">VKPFSKHLRRSFFNVWRGPGRDDHGDCTVPTVKRGGGSVLIWGCMLVNKKMTPGLKKLDRRGNFQHDLSQTHCRRTQEFLKGNKVNTVTWRCMSPDLNLIENSSMFGLSCSHAPNSV</sequence>
<reference evidence="1" key="2">
    <citation type="submission" date="2025-09" db="UniProtKB">
        <authorList>
            <consortium name="Ensembl"/>
        </authorList>
    </citation>
    <scope>IDENTIFICATION</scope>
</reference>
<proteinExistence type="predicted"/>
<accession>A0A3Q3IUZ6</accession>
<dbReference type="InterPro" id="IPR036397">
    <property type="entry name" value="RNaseH_sf"/>
</dbReference>
<dbReference type="GO" id="GO:0003676">
    <property type="term" value="F:nucleic acid binding"/>
    <property type="evidence" value="ECO:0007669"/>
    <property type="project" value="InterPro"/>
</dbReference>
<dbReference type="Gene3D" id="3.30.420.10">
    <property type="entry name" value="Ribonuclease H-like superfamily/Ribonuclease H"/>
    <property type="match status" value="1"/>
</dbReference>
<dbReference type="STRING" id="43700.ENSMALP00000009233"/>
<dbReference type="AlphaFoldDB" id="A0A3Q3IUZ6"/>
<evidence type="ECO:0000313" key="1">
    <source>
        <dbReference type="Ensembl" id="ENSMALP00000009233.1"/>
    </source>
</evidence>
<reference evidence="1" key="1">
    <citation type="submission" date="2025-08" db="UniProtKB">
        <authorList>
            <consortium name="Ensembl"/>
        </authorList>
    </citation>
    <scope>IDENTIFICATION</scope>
</reference>
<keyword evidence="2" id="KW-1185">Reference proteome</keyword>